<sequence length="70" mass="7879">MINVESKNLFYLTESGYGLRETLFYSLFFHLQVYKTREDMLHALPFISDGAISLDGGVIKASGVFSLGNR</sequence>
<dbReference type="AlphaFoldDB" id="A0A2P2P796"/>
<reference evidence="1" key="1">
    <citation type="submission" date="2018-02" db="EMBL/GenBank/DDBJ databases">
        <title>Rhizophora mucronata_Transcriptome.</title>
        <authorList>
            <person name="Meera S.P."/>
            <person name="Sreeshan A."/>
            <person name="Augustine A."/>
        </authorList>
    </citation>
    <scope>NUCLEOTIDE SEQUENCE</scope>
    <source>
        <tissue evidence="1">Leaf</tissue>
    </source>
</reference>
<accession>A0A2P2P796</accession>
<dbReference type="EMBL" id="GGEC01070142">
    <property type="protein sequence ID" value="MBX50626.1"/>
    <property type="molecule type" value="Transcribed_RNA"/>
</dbReference>
<dbReference type="PANTHER" id="PTHR33566:SF6">
    <property type="entry name" value="PROTEIN DEFECTIVE IN MERISTEM SILENCING 3"/>
    <property type="match status" value="1"/>
</dbReference>
<evidence type="ECO:0000313" key="1">
    <source>
        <dbReference type="EMBL" id="MBX50626.1"/>
    </source>
</evidence>
<dbReference type="PANTHER" id="PTHR33566">
    <property type="entry name" value="EN/SPM-LIKE TRANSPOSON-RELATED"/>
    <property type="match status" value="1"/>
</dbReference>
<name>A0A2P2P796_RHIMU</name>
<organism evidence="1">
    <name type="scientific">Rhizophora mucronata</name>
    <name type="common">Asiatic mangrove</name>
    <dbReference type="NCBI Taxonomy" id="61149"/>
    <lineage>
        <taxon>Eukaryota</taxon>
        <taxon>Viridiplantae</taxon>
        <taxon>Streptophyta</taxon>
        <taxon>Embryophyta</taxon>
        <taxon>Tracheophyta</taxon>
        <taxon>Spermatophyta</taxon>
        <taxon>Magnoliopsida</taxon>
        <taxon>eudicotyledons</taxon>
        <taxon>Gunneridae</taxon>
        <taxon>Pentapetalae</taxon>
        <taxon>rosids</taxon>
        <taxon>fabids</taxon>
        <taxon>Malpighiales</taxon>
        <taxon>Rhizophoraceae</taxon>
        <taxon>Rhizophora</taxon>
    </lineage>
</organism>
<protein>
    <submittedName>
        <fullName evidence="1">Uncharacterized protein</fullName>
    </submittedName>
</protein>
<proteinExistence type="predicted"/>